<organism evidence="2 3">
    <name type="scientific">Populus alba x Populus x berolinensis</name>
    <dbReference type="NCBI Taxonomy" id="444605"/>
    <lineage>
        <taxon>Eukaryota</taxon>
        <taxon>Viridiplantae</taxon>
        <taxon>Streptophyta</taxon>
        <taxon>Embryophyta</taxon>
        <taxon>Tracheophyta</taxon>
        <taxon>Spermatophyta</taxon>
        <taxon>Magnoliopsida</taxon>
        <taxon>eudicotyledons</taxon>
        <taxon>Gunneridae</taxon>
        <taxon>Pentapetalae</taxon>
        <taxon>rosids</taxon>
        <taxon>fabids</taxon>
        <taxon>Malpighiales</taxon>
        <taxon>Salicaceae</taxon>
        <taxon>Saliceae</taxon>
        <taxon>Populus</taxon>
    </lineage>
</organism>
<feature type="compositionally biased region" description="Polar residues" evidence="1">
    <location>
        <begin position="69"/>
        <end position="82"/>
    </location>
</feature>
<evidence type="ECO:0000313" key="3">
    <source>
        <dbReference type="Proteomes" id="UP001164929"/>
    </source>
</evidence>
<gene>
    <name evidence="2" type="ORF">NC653_023094</name>
</gene>
<dbReference type="AlphaFoldDB" id="A0AAD6MGN3"/>
<dbReference type="EMBL" id="JAQIZT010000009">
    <property type="protein sequence ID" value="KAJ6984991.1"/>
    <property type="molecule type" value="Genomic_DNA"/>
</dbReference>
<evidence type="ECO:0000313" key="2">
    <source>
        <dbReference type="EMBL" id="KAJ6984991.1"/>
    </source>
</evidence>
<comment type="caution">
    <text evidence="2">The sequence shown here is derived from an EMBL/GenBank/DDBJ whole genome shotgun (WGS) entry which is preliminary data.</text>
</comment>
<accession>A0AAD6MGN3</accession>
<protein>
    <submittedName>
        <fullName evidence="2">Uncharacterized protein</fullName>
    </submittedName>
</protein>
<proteinExistence type="predicted"/>
<reference evidence="2" key="1">
    <citation type="journal article" date="2023" name="Mol. Ecol. Resour.">
        <title>Chromosome-level genome assembly of a triploid poplar Populus alba 'Berolinensis'.</title>
        <authorList>
            <person name="Chen S."/>
            <person name="Yu Y."/>
            <person name="Wang X."/>
            <person name="Wang S."/>
            <person name="Zhang T."/>
            <person name="Zhou Y."/>
            <person name="He R."/>
            <person name="Meng N."/>
            <person name="Wang Y."/>
            <person name="Liu W."/>
            <person name="Liu Z."/>
            <person name="Liu J."/>
            <person name="Guo Q."/>
            <person name="Huang H."/>
            <person name="Sederoff R.R."/>
            <person name="Wang G."/>
            <person name="Qu G."/>
            <person name="Chen S."/>
        </authorList>
    </citation>
    <scope>NUCLEOTIDE SEQUENCE</scope>
    <source>
        <strain evidence="2">SC-2020</strain>
    </source>
</reference>
<dbReference type="Proteomes" id="UP001164929">
    <property type="component" value="Chromosome 9"/>
</dbReference>
<sequence length="122" mass="13448">MLIENIITKKKKLALIGFHYSIVSPDQVTTSGVTVSTTPGIFVLPQDRKYASVSRRYSLSDLPHDRPQCSENTGRDSSSFSKFCNPRDYELSRGSPGRLAYPTDAEAGKRRSHGQLSKSAPS</sequence>
<keyword evidence="3" id="KW-1185">Reference proteome</keyword>
<evidence type="ECO:0000256" key="1">
    <source>
        <dbReference type="SAM" id="MobiDB-lite"/>
    </source>
</evidence>
<name>A0AAD6MGN3_9ROSI</name>
<feature type="region of interest" description="Disordered" evidence="1">
    <location>
        <begin position="60"/>
        <end position="122"/>
    </location>
</feature>